<evidence type="ECO:0000313" key="2">
    <source>
        <dbReference type="EMBL" id="KZV37082.1"/>
    </source>
</evidence>
<protein>
    <submittedName>
        <fullName evidence="2">Uncharacterized protein</fullName>
    </submittedName>
</protein>
<accession>A0A2Z7BR35</accession>
<proteinExistence type="predicted"/>
<evidence type="ECO:0000313" key="3">
    <source>
        <dbReference type="Proteomes" id="UP000250235"/>
    </source>
</evidence>
<reference evidence="2 3" key="1">
    <citation type="journal article" date="2015" name="Proc. Natl. Acad. Sci. U.S.A.">
        <title>The resurrection genome of Boea hygrometrica: A blueprint for survival of dehydration.</title>
        <authorList>
            <person name="Xiao L."/>
            <person name="Yang G."/>
            <person name="Zhang L."/>
            <person name="Yang X."/>
            <person name="Zhao S."/>
            <person name="Ji Z."/>
            <person name="Zhou Q."/>
            <person name="Hu M."/>
            <person name="Wang Y."/>
            <person name="Chen M."/>
            <person name="Xu Y."/>
            <person name="Jin H."/>
            <person name="Xiao X."/>
            <person name="Hu G."/>
            <person name="Bao F."/>
            <person name="Hu Y."/>
            <person name="Wan P."/>
            <person name="Li L."/>
            <person name="Deng X."/>
            <person name="Kuang T."/>
            <person name="Xiang C."/>
            <person name="Zhu J.K."/>
            <person name="Oliver M.J."/>
            <person name="He Y."/>
        </authorList>
    </citation>
    <scope>NUCLEOTIDE SEQUENCE [LARGE SCALE GENOMIC DNA]</scope>
    <source>
        <strain evidence="3">cv. XS01</strain>
    </source>
</reference>
<name>A0A2Z7BR35_9LAMI</name>
<feature type="compositionally biased region" description="Polar residues" evidence="1">
    <location>
        <begin position="1"/>
        <end position="11"/>
    </location>
</feature>
<keyword evidence="3" id="KW-1185">Reference proteome</keyword>
<organism evidence="2 3">
    <name type="scientific">Dorcoceras hygrometricum</name>
    <dbReference type="NCBI Taxonomy" id="472368"/>
    <lineage>
        <taxon>Eukaryota</taxon>
        <taxon>Viridiplantae</taxon>
        <taxon>Streptophyta</taxon>
        <taxon>Embryophyta</taxon>
        <taxon>Tracheophyta</taxon>
        <taxon>Spermatophyta</taxon>
        <taxon>Magnoliopsida</taxon>
        <taxon>eudicotyledons</taxon>
        <taxon>Gunneridae</taxon>
        <taxon>Pentapetalae</taxon>
        <taxon>asterids</taxon>
        <taxon>lamiids</taxon>
        <taxon>Lamiales</taxon>
        <taxon>Gesneriaceae</taxon>
        <taxon>Didymocarpoideae</taxon>
        <taxon>Trichosporeae</taxon>
        <taxon>Loxocarpinae</taxon>
        <taxon>Dorcoceras</taxon>
    </lineage>
</organism>
<evidence type="ECO:0000256" key="1">
    <source>
        <dbReference type="SAM" id="MobiDB-lite"/>
    </source>
</evidence>
<feature type="region of interest" description="Disordered" evidence="1">
    <location>
        <begin position="1"/>
        <end position="56"/>
    </location>
</feature>
<dbReference type="AlphaFoldDB" id="A0A2Z7BR35"/>
<feature type="compositionally biased region" description="Polar residues" evidence="1">
    <location>
        <begin position="27"/>
        <end position="43"/>
    </location>
</feature>
<dbReference type="EMBL" id="KV003160">
    <property type="protein sequence ID" value="KZV37082.1"/>
    <property type="molecule type" value="Genomic_DNA"/>
</dbReference>
<dbReference type="Proteomes" id="UP000250235">
    <property type="component" value="Unassembled WGS sequence"/>
</dbReference>
<gene>
    <name evidence="2" type="ORF">F511_16348</name>
</gene>
<sequence>MSSNDDVITISSREKATISSEKKRKSWISNDEVSSDVSNQKRATVQPAVVSSDVSNQKRATVHQQLVLKDSDSKTMSFGLMDTTVFCLRAKDSADALCDRNNQRLMLLCDGNNQQGATVHQQMLFEVSDSKTMSLDKLIRQRFAFEIKIQQMVLR</sequence>